<proteinExistence type="inferred from homology"/>
<name>A0ABS7G3D8_9ACTN</name>
<comment type="similarity">
    <text evidence="4">Belongs to the cyclic nucleotide phosphodiesterase class-III family.</text>
</comment>
<organism evidence="6 7">
    <name type="scientific">Actinomadura parmotrematis</name>
    <dbReference type="NCBI Taxonomy" id="2864039"/>
    <lineage>
        <taxon>Bacteria</taxon>
        <taxon>Bacillati</taxon>
        <taxon>Actinomycetota</taxon>
        <taxon>Actinomycetes</taxon>
        <taxon>Streptosporangiales</taxon>
        <taxon>Thermomonosporaceae</taxon>
        <taxon>Actinomadura</taxon>
    </lineage>
</organism>
<evidence type="ECO:0000259" key="5">
    <source>
        <dbReference type="PROSITE" id="PS50837"/>
    </source>
</evidence>
<dbReference type="PANTHER" id="PTHR42988:SF2">
    <property type="entry name" value="CYCLIC NUCLEOTIDE PHOSPHODIESTERASE CBUA0032-RELATED"/>
    <property type="match status" value="1"/>
</dbReference>
<sequence length="1117" mass="124225">MPSEGSVTILHLSDLQFGEKHRHGREGVTAGDRRLSSLAARLLDDLKDVRRAEGIAPDLVVVSGDLAERARPAEYEQVGEFLTDLTAGLGLDAGRTVMVPGNHDVNWLKCQAYFIDCEGDESSPVPPYWPKYRFYAEMFAAFYEGGEARFPKDMPWTLFRIPELKVVVAGLNSTIAESHQSEDHYGFCGEEQLRWFGTALADYERDGWLRIGVLHHNPVIRDGKDHKFLRDHQMFQEVLGPRLNLVLSGHIHEARLNSLGPDGLVTLGTGSAGVRADARPDEAPNQYQLVRVTADGFDIHARRYNPDRFRWEGDTSIGRERSESVRVLRRPLDSVHAAFPDPVSMQRVRFRFEKGPLRDRSAREPDDLLARVRAVCKVRYPEADVERIDFGPGRPQGHLRITGLKPPQTFQYPVGVIEGAATREAVDAFLTEVDARYRAGDPTVQSYLVYDGPRTSQELRAFAASKGVNLQQLMEFQGMYDLQPYADRQAERLAADETIYAPRLFVPQRFSLVSGRGGPAGEVQTDLLSRLREWVADPEGRFVVVLGDFGHGKTFLLRELTRTIHETGEPPVIPIFIQLRELEKAHGLEELLAAQLTAGGEEVINHRKLGHLIRDGRVLLLFDGFDELALRVTYKQAAEHLANLVKIQGESKAKVVVTSRTQHFLSDRQVETSLARITDLPARRLVKLHDFGEEQILDFLIRLMNGDEAAARDRLELIRHIKDLLGLSRNPRMLSFIVRLDFARLQQIKETEGAISAARLYKELLDQWLIYEYERAQPAGAAPTLSAEDRWAAVTALARLLWESNEETLGLNELTQVSAALQNLVECQLSEDEAAHVLGSGTLLVRTEDERFRFVHRSVMEWLVADHIAASLARSDEWPAALMKRKMSDLMIEFLCGRAESRSIVEWARQVLASGTDDVRVSDAAAWNALLLLRWLGRAPSLVCEGPIQLNGNDLRGIDLTGMNLRGAELRQAKLHGAKLEGTDLSSADLRQAKIPGASITDVDFSGADLREADLKRCSGSRARFSDSDLSGADLATVRLPMADFVGAKTTGMKLGRASLLGAALEVGSPDFNDIAGAVLPRHALPRLALAPSYSGINSAVAWSPDGHALATADYWT</sequence>
<dbReference type="EMBL" id="JAIBOA010000031">
    <property type="protein sequence ID" value="MBW8487233.1"/>
    <property type="molecule type" value="Genomic_DNA"/>
</dbReference>
<dbReference type="Gene3D" id="3.40.50.300">
    <property type="entry name" value="P-loop containing nucleotide triphosphate hydrolases"/>
    <property type="match status" value="1"/>
</dbReference>
<dbReference type="SUPFAM" id="SSF56300">
    <property type="entry name" value="Metallo-dependent phosphatases"/>
    <property type="match status" value="1"/>
</dbReference>
<evidence type="ECO:0000313" key="6">
    <source>
        <dbReference type="EMBL" id="MBW8487233.1"/>
    </source>
</evidence>
<accession>A0ABS7G3D8</accession>
<evidence type="ECO:0000313" key="7">
    <source>
        <dbReference type="Proteomes" id="UP000774570"/>
    </source>
</evidence>
<feature type="non-terminal residue" evidence="6">
    <location>
        <position position="1117"/>
    </location>
</feature>
<dbReference type="PROSITE" id="PS50837">
    <property type="entry name" value="NACHT"/>
    <property type="match status" value="1"/>
</dbReference>
<dbReference type="RefSeq" id="WP_220170468.1">
    <property type="nucleotide sequence ID" value="NZ_JAIBOA010000031.1"/>
</dbReference>
<keyword evidence="7" id="KW-1185">Reference proteome</keyword>
<dbReference type="InterPro" id="IPR027417">
    <property type="entry name" value="P-loop_NTPase"/>
</dbReference>
<dbReference type="InterPro" id="IPR029052">
    <property type="entry name" value="Metallo-depent_PP-like"/>
</dbReference>
<dbReference type="InterPro" id="IPR004843">
    <property type="entry name" value="Calcineurin-like_PHP"/>
</dbReference>
<dbReference type="InterPro" id="IPR007111">
    <property type="entry name" value="NACHT_NTPase"/>
</dbReference>
<evidence type="ECO:0000256" key="2">
    <source>
        <dbReference type="ARBA" id="ARBA00022801"/>
    </source>
</evidence>
<evidence type="ECO:0000256" key="4">
    <source>
        <dbReference type="ARBA" id="ARBA00025742"/>
    </source>
</evidence>
<dbReference type="SUPFAM" id="SSF52540">
    <property type="entry name" value="P-loop containing nucleoside triphosphate hydrolases"/>
    <property type="match status" value="1"/>
</dbReference>
<dbReference type="InterPro" id="IPR054571">
    <property type="entry name" value="NA-iREase3_dom"/>
</dbReference>
<dbReference type="Proteomes" id="UP000774570">
    <property type="component" value="Unassembled WGS sequence"/>
</dbReference>
<keyword evidence="3" id="KW-0408">Iron</keyword>
<feature type="domain" description="NACHT" evidence="5">
    <location>
        <begin position="541"/>
        <end position="661"/>
    </location>
</feature>
<dbReference type="Pfam" id="PF00149">
    <property type="entry name" value="Metallophos"/>
    <property type="match status" value="1"/>
</dbReference>
<dbReference type="SUPFAM" id="SSF141571">
    <property type="entry name" value="Pentapeptide repeat-like"/>
    <property type="match status" value="1"/>
</dbReference>
<dbReference type="PANTHER" id="PTHR42988">
    <property type="entry name" value="PHOSPHOHYDROLASE"/>
    <property type="match status" value="1"/>
</dbReference>
<keyword evidence="2" id="KW-0378">Hydrolase</keyword>
<dbReference type="InterPro" id="IPR001646">
    <property type="entry name" value="5peptide_repeat"/>
</dbReference>
<gene>
    <name evidence="6" type="ORF">K1Y72_33080</name>
</gene>
<dbReference type="Pfam" id="PF05729">
    <property type="entry name" value="NACHT"/>
    <property type="match status" value="1"/>
</dbReference>
<keyword evidence="1" id="KW-0479">Metal-binding</keyword>
<dbReference type="Pfam" id="PF00805">
    <property type="entry name" value="Pentapeptide"/>
    <property type="match status" value="2"/>
</dbReference>
<evidence type="ECO:0000256" key="3">
    <source>
        <dbReference type="ARBA" id="ARBA00023004"/>
    </source>
</evidence>
<dbReference type="Gene3D" id="3.60.21.10">
    <property type="match status" value="1"/>
</dbReference>
<evidence type="ECO:0000256" key="1">
    <source>
        <dbReference type="ARBA" id="ARBA00022723"/>
    </source>
</evidence>
<protein>
    <submittedName>
        <fullName evidence="6">Pentapeptide repeat-containing protein</fullName>
    </submittedName>
</protein>
<reference evidence="6 7" key="1">
    <citation type="submission" date="2021-07" db="EMBL/GenBank/DDBJ databases">
        <title>Actinomadura sp. PM05-2 isolated from lichen.</title>
        <authorList>
            <person name="Somphong A."/>
            <person name="Phongsopitanun W."/>
            <person name="Tanasupawat S."/>
            <person name="Peongsungnone V."/>
        </authorList>
    </citation>
    <scope>NUCLEOTIDE SEQUENCE [LARGE SCALE GENOMIC DNA]</scope>
    <source>
        <strain evidence="6 7">PM05-2</strain>
    </source>
</reference>
<dbReference type="Gene3D" id="2.160.20.80">
    <property type="entry name" value="E3 ubiquitin-protein ligase SopA"/>
    <property type="match status" value="1"/>
</dbReference>
<dbReference type="InterPro" id="IPR050884">
    <property type="entry name" value="CNP_phosphodiesterase-III"/>
</dbReference>
<dbReference type="Pfam" id="PF22739">
    <property type="entry name" value="NA-iREase3"/>
    <property type="match status" value="1"/>
</dbReference>
<comment type="caution">
    <text evidence="6">The sequence shown here is derived from an EMBL/GenBank/DDBJ whole genome shotgun (WGS) entry which is preliminary data.</text>
</comment>